<dbReference type="AlphaFoldDB" id="A0A3P7L055"/>
<keyword evidence="1" id="KW-0472">Membrane</keyword>
<sequence length="33" mass="3785">MGFVLVPKLMRFIEFVLLGIGVVLFLLVQYMVV</sequence>
<organism evidence="2 3">
    <name type="scientific">Strongylus vulgaris</name>
    <name type="common">Blood worm</name>
    <dbReference type="NCBI Taxonomy" id="40348"/>
    <lineage>
        <taxon>Eukaryota</taxon>
        <taxon>Metazoa</taxon>
        <taxon>Ecdysozoa</taxon>
        <taxon>Nematoda</taxon>
        <taxon>Chromadorea</taxon>
        <taxon>Rhabditida</taxon>
        <taxon>Rhabditina</taxon>
        <taxon>Rhabditomorpha</taxon>
        <taxon>Strongyloidea</taxon>
        <taxon>Strongylidae</taxon>
        <taxon>Strongylus</taxon>
    </lineage>
</organism>
<name>A0A3P7L055_STRVU</name>
<evidence type="ECO:0000313" key="3">
    <source>
        <dbReference type="Proteomes" id="UP000270094"/>
    </source>
</evidence>
<evidence type="ECO:0000313" key="2">
    <source>
        <dbReference type="EMBL" id="VDM76095.1"/>
    </source>
</evidence>
<protein>
    <submittedName>
        <fullName evidence="2">Uncharacterized protein</fullName>
    </submittedName>
</protein>
<keyword evidence="1" id="KW-1133">Transmembrane helix</keyword>
<keyword evidence="3" id="KW-1185">Reference proteome</keyword>
<accession>A0A3P7L055</accession>
<dbReference type="EMBL" id="UYYB01096339">
    <property type="protein sequence ID" value="VDM76095.1"/>
    <property type="molecule type" value="Genomic_DNA"/>
</dbReference>
<feature type="transmembrane region" description="Helical" evidence="1">
    <location>
        <begin position="12"/>
        <end position="32"/>
    </location>
</feature>
<gene>
    <name evidence="2" type="ORF">SVUK_LOCUS11093</name>
</gene>
<reference evidence="2 3" key="1">
    <citation type="submission" date="2018-11" db="EMBL/GenBank/DDBJ databases">
        <authorList>
            <consortium name="Pathogen Informatics"/>
        </authorList>
    </citation>
    <scope>NUCLEOTIDE SEQUENCE [LARGE SCALE GENOMIC DNA]</scope>
</reference>
<keyword evidence="1" id="KW-0812">Transmembrane</keyword>
<dbReference type="Proteomes" id="UP000270094">
    <property type="component" value="Unassembled WGS sequence"/>
</dbReference>
<evidence type="ECO:0000256" key="1">
    <source>
        <dbReference type="SAM" id="Phobius"/>
    </source>
</evidence>
<proteinExistence type="predicted"/>